<feature type="domain" description="Fibronectin type-III" evidence="3">
    <location>
        <begin position="119"/>
        <end position="226"/>
    </location>
</feature>
<dbReference type="AlphaFoldDB" id="A0AA36I3V3"/>
<dbReference type="PANTHER" id="PTHR13817:SF73">
    <property type="entry name" value="FIBRONECTIN TYPE-III DOMAIN-CONTAINING PROTEIN"/>
    <property type="match status" value="1"/>
</dbReference>
<evidence type="ECO:0000313" key="4">
    <source>
        <dbReference type="EMBL" id="CAJ1379630.1"/>
    </source>
</evidence>
<dbReference type="EMBL" id="CAUJNA010000646">
    <property type="protein sequence ID" value="CAJ1379630.1"/>
    <property type="molecule type" value="Genomic_DNA"/>
</dbReference>
<dbReference type="InterPro" id="IPR003961">
    <property type="entry name" value="FN3_dom"/>
</dbReference>
<proteinExistence type="predicted"/>
<dbReference type="InterPro" id="IPR036116">
    <property type="entry name" value="FN3_sf"/>
</dbReference>
<dbReference type="SUPFAM" id="SSF49265">
    <property type="entry name" value="Fibronectin type III"/>
    <property type="match status" value="2"/>
</dbReference>
<evidence type="ECO:0000256" key="2">
    <source>
        <dbReference type="SAM" id="MobiDB-lite"/>
    </source>
</evidence>
<dbReference type="SMART" id="SM00060">
    <property type="entry name" value="FN3"/>
    <property type="match status" value="3"/>
</dbReference>
<keyword evidence="5" id="KW-1185">Reference proteome</keyword>
<reference evidence="4" key="1">
    <citation type="submission" date="2023-08" db="EMBL/GenBank/DDBJ databases">
        <authorList>
            <person name="Chen Y."/>
            <person name="Shah S."/>
            <person name="Dougan E. K."/>
            <person name="Thang M."/>
            <person name="Chan C."/>
        </authorList>
    </citation>
    <scope>NUCLEOTIDE SEQUENCE</scope>
</reference>
<protein>
    <recommendedName>
        <fullName evidence="3">Fibronectin type-III domain-containing protein</fullName>
    </recommendedName>
</protein>
<evidence type="ECO:0000259" key="3">
    <source>
        <dbReference type="PROSITE" id="PS50853"/>
    </source>
</evidence>
<dbReference type="InterPro" id="IPR050964">
    <property type="entry name" value="Striated_Muscle_Regulatory"/>
</dbReference>
<organism evidence="4 5">
    <name type="scientific">Effrenium voratum</name>
    <dbReference type="NCBI Taxonomy" id="2562239"/>
    <lineage>
        <taxon>Eukaryota</taxon>
        <taxon>Sar</taxon>
        <taxon>Alveolata</taxon>
        <taxon>Dinophyceae</taxon>
        <taxon>Suessiales</taxon>
        <taxon>Symbiodiniaceae</taxon>
        <taxon>Effrenium</taxon>
    </lineage>
</organism>
<accession>A0AA36I3V3</accession>
<gene>
    <name evidence="4" type="ORF">EVOR1521_LOCUS7815</name>
</gene>
<keyword evidence="1" id="KW-0677">Repeat</keyword>
<feature type="region of interest" description="Disordered" evidence="2">
    <location>
        <begin position="565"/>
        <end position="587"/>
    </location>
</feature>
<name>A0AA36I3V3_9DINO</name>
<feature type="compositionally biased region" description="Basic and acidic residues" evidence="2">
    <location>
        <begin position="565"/>
        <end position="575"/>
    </location>
</feature>
<dbReference type="CDD" id="cd00063">
    <property type="entry name" value="FN3"/>
    <property type="match status" value="2"/>
</dbReference>
<feature type="domain" description="Fibronectin type-III" evidence="3">
    <location>
        <begin position="4"/>
        <end position="106"/>
    </location>
</feature>
<dbReference type="Gene3D" id="2.60.40.10">
    <property type="entry name" value="Immunoglobulins"/>
    <property type="match status" value="2"/>
</dbReference>
<dbReference type="PANTHER" id="PTHR13817">
    <property type="entry name" value="TITIN"/>
    <property type="match status" value="1"/>
</dbReference>
<dbReference type="InterPro" id="IPR013783">
    <property type="entry name" value="Ig-like_fold"/>
</dbReference>
<dbReference type="Proteomes" id="UP001178507">
    <property type="component" value="Unassembled WGS sequence"/>
</dbReference>
<sequence>MEKPPAPEKPCISSAGSSLRISWKIPEVEKEVTASTLKLRIRGSTRLQNYDHSTGRLVPKGGSTVPAPTCEISVEGCEEGVEYEAVLAVMNSEGWSEPSPFSEPGYYGMELKPREKPPKPTAPTLTALGKGKLRVSWAVPSVSPPVEATQVQLTDVGTGKKMLVDGSGSLVISGRTTFAASRTEVNINGVQDCVEYSAEICCRNAEGFGEYSMASDSVANIDAKGEIGGMQMVIHESAATDVPVMVPQGDGKIKVKWTLPEEAKQTIVKLRRVGNQNWYLCTGGAIPAPASETVAAGLEEGIEYEAMVSFLINNRWCCESAISKPACIGELKLPSPPVAPKEPRLYVMDVSQGMMRVRWQYFSSVPPLTGALVRFRAVGARKWLFAHPSNGALMDVGPEKEPELIPYPQCDVTVRGLPLGIRFEACVAFRNKLGTGPFSKESEIGHIGMLAARLLKCTYCFQDFDLQTAEYTRALENFWCPLCRFRHLDPFNAIIEPGGMLRHHMFMRPSVTFSLDLPELKAWRKEEQSIFIRCIKVNSDLTTQVWPTRFIMVANGAEVFRIEPPEEGHVRRDARSPSVGQRELGAA</sequence>
<dbReference type="PROSITE" id="PS50853">
    <property type="entry name" value="FN3"/>
    <property type="match status" value="2"/>
</dbReference>
<comment type="caution">
    <text evidence="4">The sequence shown here is derived from an EMBL/GenBank/DDBJ whole genome shotgun (WGS) entry which is preliminary data.</text>
</comment>
<evidence type="ECO:0000256" key="1">
    <source>
        <dbReference type="ARBA" id="ARBA00022737"/>
    </source>
</evidence>
<evidence type="ECO:0000313" key="5">
    <source>
        <dbReference type="Proteomes" id="UP001178507"/>
    </source>
</evidence>